<accession>A0A2I2L177</accession>
<protein>
    <recommendedName>
        <fullName evidence="2">TrwC relaxase domain-containing protein</fullName>
    </recommendedName>
</protein>
<feature type="region of interest" description="Disordered" evidence="1">
    <location>
        <begin position="144"/>
        <end position="167"/>
    </location>
</feature>
<dbReference type="Gene3D" id="3.40.50.300">
    <property type="entry name" value="P-loop containing nucleotide triphosphate hydrolases"/>
    <property type="match status" value="2"/>
</dbReference>
<gene>
    <name evidence="3" type="ORF">FRACA_790002</name>
</gene>
<feature type="region of interest" description="Disordered" evidence="1">
    <location>
        <begin position="1082"/>
        <end position="1144"/>
    </location>
</feature>
<keyword evidence="4" id="KW-1185">Reference proteome</keyword>
<dbReference type="Proteomes" id="UP000234331">
    <property type="component" value="Unassembled WGS sequence"/>
</dbReference>
<sequence length="1512" mass="159343">MIATVKVLTLRARNGADLARAARAVSAYVEGGQPREMSPLRRYYGEGLAPGRARGLAAELVGLAAGRPVSGVALERLLRGEHAVTERPLLAASGSAGRAVSAGDRGRPVGAGNDVLTLEEAARRIGVSAAYLRQLAVRTADRSSADADGFGAGRPEGSASGEAVTSRGPHLAAVREAGTGRWVVSAGEVDRFRTARVPPAVVLGYDVTASAPKAISLLRAFGDEEIRRDVAAAMDAGVDAMLGYLERHAAVGTINGRNRPGLGLAVASYLHEVSRSDEAHLHVHSIVVNAIAIPDIDEHGRPAVDGEGRPVVDWRALDGEVFLAHVKTAGYVGAAALRHELTRRRGLRWGPVRNGVAELAAFPQKLLAAFSTRHGEVQAEYAQLVAEGMTPGGVTAAAAQRGSRAAKKVLADAQVRRIQLERLTAAGWTPEGIRGLAAAAPDRPPSVSSDDVAELCETLTGPTGLTEHNATFDRQVVVRQVASWAVDRLPAEQIEHLADQVLADRRVVLLGHDTSRARRAPAPTYTTQELLEAEDTVLALCRQGRVDAGAPPRILVDQATLEAHLADACQPLPLNGSAAAGSPGEAARPEGASTGPLLAAEQVTLVRRLLSSGDLVRPVVGPAGSGKTEAMRLLTRIVQASGGTVFATAHGGRQTEELTDRIAVPGRVVSGWLTLLDHTDNPSQVWTAGSVLIVDEATQVSTRDAARLLRYATQTGTVVILLGDPAQLGSVGAGGWYAHLVTVTPDVPALGALHRQAGAALAPVRAALGALRADTGASARKALEMLAAAGRIRLFDSREALLDQVVNDWHAERAALHDTATAPRDTASAGGAGVSEGQAGDRGRRRSGGPARPRPAPLHMMAERTRDVDLLARAARARLAADGSLTGPVLTVAGREFQAGDEVITLTQAGHTLIPDGKPASAYIRTGTVGRIVDVHPDPDHPDRQALTAHFPGKGRVRVPWTYLTHRFTDGRDGGLGYAYAITAAKAEGSSMPTARAVAPDDTSRAGLYVMLSRARTDLAAYVIRRPDLEADLDEEDWLPVLRDPTGPLERLGEHLAQSRTKRLAREFDPLAHAAHRLRRSHTLADLARLPAPTSPDAHRATRPYSPSDGAPAGGHHSGAARTNDMPAPTAPNPRRTAPERADAALGADPVAPPVARRAELAAEAALAAAAVANPPAVLVARLGPRPDDGGERILWDRAVGGLAVYHARHQQAGPADDPGPPPSGPEPAGTLRTQWMLQHDQAVRIARAWSDGLPRHRSRARMHGQAERVPRARAIAGIHALLDHGHHPDTLLAALTSHEQTTVRTGAAVLDHRVTDFCEQEGLSPTDYLLPPPRPAHEDWQELVDVLRTCEIHHLARRPTAQLAAERRRLLRTAAAASATPAPLGDVDPSDNTGPAAGAQDALALIEAALEQQIARAIFRAAIEPTEYLTGVLGDRSSAESGAAGWDNRAEIVERFRHCELGLPYGTPASAAEETNPLRRAVGGRPTDPTAAAGYDQIRALSRAYAPTFDL</sequence>
<dbReference type="Pfam" id="PF13604">
    <property type="entry name" value="AAA_30"/>
    <property type="match status" value="1"/>
</dbReference>
<evidence type="ECO:0000313" key="3">
    <source>
        <dbReference type="EMBL" id="SNQ51682.1"/>
    </source>
</evidence>
<feature type="region of interest" description="Disordered" evidence="1">
    <location>
        <begin position="1377"/>
        <end position="1397"/>
    </location>
</feature>
<dbReference type="SUPFAM" id="SSF55464">
    <property type="entry name" value="Origin of replication-binding domain, RBD-like"/>
    <property type="match status" value="1"/>
</dbReference>
<dbReference type="InterPro" id="IPR014862">
    <property type="entry name" value="TrwC"/>
</dbReference>
<feature type="region of interest" description="Disordered" evidence="1">
    <location>
        <begin position="817"/>
        <end position="862"/>
    </location>
</feature>
<dbReference type="OrthoDB" id="4524286at2"/>
<dbReference type="InterPro" id="IPR027417">
    <property type="entry name" value="P-loop_NTPase"/>
</dbReference>
<proteinExistence type="predicted"/>
<dbReference type="Gene3D" id="2.30.30.940">
    <property type="match status" value="1"/>
</dbReference>
<dbReference type="Pfam" id="PF08751">
    <property type="entry name" value="TrwC"/>
    <property type="match status" value="1"/>
</dbReference>
<dbReference type="EMBL" id="FZMO01000546">
    <property type="protein sequence ID" value="SNQ51682.1"/>
    <property type="molecule type" value="Genomic_DNA"/>
</dbReference>
<evidence type="ECO:0000256" key="1">
    <source>
        <dbReference type="SAM" id="MobiDB-lite"/>
    </source>
</evidence>
<dbReference type="SUPFAM" id="SSF52540">
    <property type="entry name" value="P-loop containing nucleoside triphosphate hydrolases"/>
    <property type="match status" value="2"/>
</dbReference>
<name>A0A2I2L177_9ACTN</name>
<organism evidence="3 4">
    <name type="scientific">Frankia canadensis</name>
    <dbReference type="NCBI Taxonomy" id="1836972"/>
    <lineage>
        <taxon>Bacteria</taxon>
        <taxon>Bacillati</taxon>
        <taxon>Actinomycetota</taxon>
        <taxon>Actinomycetes</taxon>
        <taxon>Frankiales</taxon>
        <taxon>Frankiaceae</taxon>
        <taxon>Frankia</taxon>
    </lineage>
</organism>
<dbReference type="NCBIfam" id="NF041492">
    <property type="entry name" value="MobF"/>
    <property type="match status" value="1"/>
</dbReference>
<evidence type="ECO:0000259" key="2">
    <source>
        <dbReference type="Pfam" id="PF08751"/>
    </source>
</evidence>
<dbReference type="RefSeq" id="WP_101835785.1">
    <property type="nucleotide sequence ID" value="NZ_FZMO01000546.1"/>
</dbReference>
<feature type="domain" description="TrwC relaxase" evidence="2">
    <location>
        <begin position="24"/>
        <end position="424"/>
    </location>
</feature>
<feature type="region of interest" description="Disordered" evidence="1">
    <location>
        <begin position="1210"/>
        <end position="1231"/>
    </location>
</feature>
<reference evidence="3 4" key="1">
    <citation type="submission" date="2017-06" db="EMBL/GenBank/DDBJ databases">
        <authorList>
            <person name="Kim H.J."/>
            <person name="Triplett B.A."/>
        </authorList>
    </citation>
    <scope>NUCLEOTIDE SEQUENCE [LARGE SCALE GENOMIC DNA]</scope>
    <source>
        <strain evidence="3">FRACA_ARgP5</strain>
    </source>
</reference>
<evidence type="ECO:0000313" key="4">
    <source>
        <dbReference type="Proteomes" id="UP000234331"/>
    </source>
</evidence>